<dbReference type="Proteomes" id="UP000224284">
    <property type="component" value="Segment"/>
</dbReference>
<protein>
    <submittedName>
        <fullName evidence="2">Uncharacterized protein</fullName>
    </submittedName>
</protein>
<proteinExistence type="predicted"/>
<keyword evidence="3" id="KW-1185">Reference proteome</keyword>
<evidence type="ECO:0000256" key="1">
    <source>
        <dbReference type="SAM" id="MobiDB-lite"/>
    </source>
</evidence>
<dbReference type="InterPro" id="IPR011604">
    <property type="entry name" value="PDDEXK-like_dom_sf"/>
</dbReference>
<sequence length="360" mass="40666">MQYQRVIEHSESPFEKIASTMVYDAIQAASNGTDRSEQQREFKLGASNIGHCRQHAVLMIRQTPPSDERDVTAAFIGTVLGDAIEKQLKVMHPNLLVQEEGHSTFLSGGGVDTHADLVIPWEGSATVKEFEEQEARREKGEDVPYKCVQGVWDLKSKDKLDYVKQYGPSQQQIFQLTQYVNAMIRKGLLNPDEPIWINDVYYDRSGAQPVPYTFGMWYDPEVLIEIDQWVEDVKYAVINGQDASRDKAREWCWAYCEYATVCRGGDTDAEGLIEDPEILSYINSYAAANERESSGKKEKDRLKKLIPPTLSGTTGTHTVRWVEVGPSEMKAYTRAGFTKLDIRPIPGPKAPRKPRAKKEA</sequence>
<dbReference type="KEGG" id="vg:40079975"/>
<dbReference type="GeneID" id="40079975"/>
<dbReference type="RefSeq" id="YP_009604085.1">
    <property type="nucleotide sequence ID" value="NC_041961.1"/>
</dbReference>
<organism evidence="2 3">
    <name type="scientific">Arthrobacter phage Tank</name>
    <dbReference type="NCBI Taxonomy" id="1772319"/>
    <lineage>
        <taxon>Viruses</taxon>
        <taxon>Duplodnaviria</taxon>
        <taxon>Heunggongvirae</taxon>
        <taxon>Uroviricota</taxon>
        <taxon>Caudoviricetes</taxon>
        <taxon>Tankvirus</taxon>
        <taxon>Tankvirus tank</taxon>
    </lineage>
</organism>
<evidence type="ECO:0000313" key="2">
    <source>
        <dbReference type="EMBL" id="ALY10595.1"/>
    </source>
</evidence>
<feature type="compositionally biased region" description="Basic and acidic residues" evidence="1">
    <location>
        <begin position="290"/>
        <end position="303"/>
    </location>
</feature>
<reference evidence="2 3" key="1">
    <citation type="submission" date="2015-11" db="EMBL/GenBank/DDBJ databases">
        <authorList>
            <person name="Menninger J.E."/>
            <person name="Lamey M.E."/>
            <person name="Lindemann J.M."/>
            <person name="Martynyuk T."/>
            <person name="Mele F.E."/>
            <person name="Nabua C.T."/>
            <person name="Napoli C.K."/>
            <person name="Santiago L.M."/>
            <person name="Sweetman A.T."/>
            <person name="Weinstein J.L."/>
            <person name="Barrett N.A."/>
            <person name="Buerkert T.R."/>
            <person name="Cautela J.A."/>
            <person name="Egan M.S."/>
            <person name="Erb J.E."/>
            <person name="Garrigan K.E."/>
            <person name="Hagan D.J."/>
            <person name="Hartwell M.C."/>
            <person name="Hyduchak K.M."/>
            <person name="Jacob A.E."/>
            <person name="DeNigris D.M."/>
            <person name="London S.C."/>
            <person name="King-Smith C."/>
            <person name="Lee-Soety J.Y."/>
            <person name="Bradley K.W."/>
            <person name="Asai D.J."/>
            <person name="Bowman C.A."/>
            <person name="Russell D.A."/>
            <person name="Pope W.H."/>
            <person name="Jacobs-Sera D."/>
            <person name="Hendrix R.W."/>
            <person name="Hatfull G.F."/>
        </authorList>
    </citation>
    <scope>NUCLEOTIDE SEQUENCE [LARGE SCALE GENOMIC DNA]</scope>
</reference>
<dbReference type="Gene3D" id="3.90.320.10">
    <property type="match status" value="1"/>
</dbReference>
<dbReference type="EMBL" id="KU160669">
    <property type="protein sequence ID" value="ALY10595.1"/>
    <property type="molecule type" value="Genomic_DNA"/>
</dbReference>
<evidence type="ECO:0000313" key="3">
    <source>
        <dbReference type="Proteomes" id="UP000224284"/>
    </source>
</evidence>
<gene>
    <name evidence="2" type="primary">60</name>
    <name evidence="2" type="ORF">TANK_60</name>
</gene>
<feature type="region of interest" description="Disordered" evidence="1">
    <location>
        <begin position="290"/>
        <end position="309"/>
    </location>
</feature>
<name>A0A0U4KBD2_9CAUD</name>
<accession>A0A0U4KBD2</accession>